<dbReference type="InterPro" id="IPR013797">
    <property type="entry name" value="Maltooligo_trehalose_synth_4"/>
</dbReference>
<comment type="caution">
    <text evidence="3">The sequence shown here is derived from an EMBL/GenBank/DDBJ whole genome shotgun (WGS) entry which is preliminary data.</text>
</comment>
<proteinExistence type="predicted"/>
<dbReference type="AlphaFoldDB" id="A0A916TGL8"/>
<dbReference type="SUPFAM" id="SSF51445">
    <property type="entry name" value="(Trans)glycosidases"/>
    <property type="match status" value="1"/>
</dbReference>
<feature type="region of interest" description="Disordered" evidence="1">
    <location>
        <begin position="1"/>
        <end position="30"/>
    </location>
</feature>
<protein>
    <submittedName>
        <fullName evidence="3">Malto-oligosyltrehalose synthase</fullName>
    </submittedName>
</protein>
<dbReference type="InterPro" id="IPR017853">
    <property type="entry name" value="GH"/>
</dbReference>
<keyword evidence="4" id="KW-1185">Reference proteome</keyword>
<dbReference type="Proteomes" id="UP000636793">
    <property type="component" value="Unassembled WGS sequence"/>
</dbReference>
<evidence type="ECO:0000256" key="1">
    <source>
        <dbReference type="SAM" id="MobiDB-lite"/>
    </source>
</evidence>
<dbReference type="Gene3D" id="3.30.1590.10">
    <property type="entry name" value="Maltooligosyl trehalose synthase, domain 2"/>
    <property type="match status" value="1"/>
</dbReference>
<dbReference type="GO" id="GO:0047470">
    <property type="term" value="F:(1,4)-alpha-D-glucan 1-alpha-D-glucosylmutase activity"/>
    <property type="evidence" value="ECO:0007669"/>
    <property type="project" value="TreeGrafter"/>
</dbReference>
<name>A0A916TGL8_9MICO</name>
<dbReference type="NCBIfam" id="TIGR02401">
    <property type="entry name" value="trehalose_TreY"/>
    <property type="match status" value="1"/>
</dbReference>
<accession>A0A916TGL8</accession>
<evidence type="ECO:0000313" key="3">
    <source>
        <dbReference type="EMBL" id="GGB43197.1"/>
    </source>
</evidence>
<dbReference type="CDD" id="cd11336">
    <property type="entry name" value="AmyAc_MTSase"/>
    <property type="match status" value="1"/>
</dbReference>
<dbReference type="PANTHER" id="PTHR10357:SF216">
    <property type="entry name" value="MALTOOLIGOSYL TREHALOSE SYNTHASE-RELATED"/>
    <property type="match status" value="1"/>
</dbReference>
<evidence type="ECO:0000313" key="4">
    <source>
        <dbReference type="Proteomes" id="UP000636793"/>
    </source>
</evidence>
<dbReference type="Gene3D" id="3.20.20.80">
    <property type="entry name" value="Glycosidases"/>
    <property type="match status" value="1"/>
</dbReference>
<dbReference type="GO" id="GO:0030980">
    <property type="term" value="P:alpha-glucan catabolic process"/>
    <property type="evidence" value="ECO:0007669"/>
    <property type="project" value="TreeGrafter"/>
</dbReference>
<dbReference type="Gene3D" id="1.10.10.470">
    <property type="entry name" value="Maltooligosyl trehalose synthase, domain 4"/>
    <property type="match status" value="1"/>
</dbReference>
<dbReference type="GO" id="GO:0005992">
    <property type="term" value="P:trehalose biosynthetic process"/>
    <property type="evidence" value="ECO:0007669"/>
    <property type="project" value="TreeGrafter"/>
</dbReference>
<dbReference type="SMART" id="SM00642">
    <property type="entry name" value="Aamy"/>
    <property type="match status" value="1"/>
</dbReference>
<dbReference type="Gene3D" id="1.10.150.200">
    <property type="entry name" value="Maltooligosyl trehalose synthase, domain 3"/>
    <property type="match status" value="1"/>
</dbReference>
<evidence type="ECO:0000259" key="2">
    <source>
        <dbReference type="SMART" id="SM00642"/>
    </source>
</evidence>
<gene>
    <name evidence="3" type="ORF">GCM10011492_37680</name>
</gene>
<feature type="domain" description="Glycosyl hydrolase family 13 catalytic" evidence="2">
    <location>
        <begin position="33"/>
        <end position="731"/>
    </location>
</feature>
<dbReference type="EMBL" id="BMHI01000006">
    <property type="protein sequence ID" value="GGB43197.1"/>
    <property type="molecule type" value="Genomic_DNA"/>
</dbReference>
<dbReference type="InterPro" id="IPR006047">
    <property type="entry name" value="GH13_cat_dom"/>
</dbReference>
<reference evidence="3" key="2">
    <citation type="submission" date="2020-09" db="EMBL/GenBank/DDBJ databases">
        <authorList>
            <person name="Sun Q."/>
            <person name="Zhou Y."/>
        </authorList>
    </citation>
    <scope>NUCLEOTIDE SEQUENCE</scope>
    <source>
        <strain evidence="3">CGMCC 1.15085</strain>
    </source>
</reference>
<reference evidence="3" key="1">
    <citation type="journal article" date="2014" name="Int. J. Syst. Evol. Microbiol.">
        <title>Complete genome sequence of Corynebacterium casei LMG S-19264T (=DSM 44701T), isolated from a smear-ripened cheese.</title>
        <authorList>
            <consortium name="US DOE Joint Genome Institute (JGI-PGF)"/>
            <person name="Walter F."/>
            <person name="Albersmeier A."/>
            <person name="Kalinowski J."/>
            <person name="Ruckert C."/>
        </authorList>
    </citation>
    <scope>NUCLEOTIDE SEQUENCE</scope>
    <source>
        <strain evidence="3">CGMCC 1.15085</strain>
    </source>
</reference>
<dbReference type="Pfam" id="PF00128">
    <property type="entry name" value="Alpha-amylase"/>
    <property type="match status" value="1"/>
</dbReference>
<dbReference type="PANTHER" id="PTHR10357">
    <property type="entry name" value="ALPHA-AMYLASE FAMILY MEMBER"/>
    <property type="match status" value="1"/>
</dbReference>
<sequence>MSFRGAQNDNYSHLGTKPVPRGAGGATAAAGRTGMMGTMARDVTSTYRLQLHAGFTFADAATQLDYLAALGVSHLYLSPILQAAPGSMHGYDVVDHSRISDELGGRAAFEQLVTAAHSRGLGLVVDVVPNHMAIPAPESMNRQLWELLRDGRDAGTAGWFDIDWKAGGGRVGLPFLGKPLAEVLADGEITLDRTGDEPVLRYFDHEWPLSVGTDSTDDVAELLERQHYRLVHWRAKDAVLNYRRFFEVDTLIAIRVEEPEVFDASHALLLELNHDGLIDGFRIDHPDGLADPIGYLARLRDKASRGTPVWVEKILEPDESLPRSWKCAGTIGYDALRVIQSALADPEPVAALSAAWTATGGDPDYAHAVEVAKRQVIAESLQPEVERLTRRSQEALPEQSVEDLRGAVIELLVASDVYRVYVRPGHKPTTQQREQLQAAHDRALEARPDLQEALAALLPLALLTDGRPAAIDFGVRLQQTWGPVMAKSIEDTTFYRWGEFIAMNEVGSDPSRVAGSAATELHDWAKAHRASRAGTMTTLSTHDTKRSEDVRARLLAVGGDPVAWQDISRVTRTAAKKARVDGRTAHFVWQTLLGAGDLSEERLTAYLQKALREASLKTTWLSVDEAYEQRVIDFALAVSADGPVRKALASAISANDKAIRAITLGAKLLQLTMPGIPDTYQGTELVDLSLVDPDNRRPVDFERRAELLTVEDGTGLDAEKLQVVTAALHARRDHPRPFSAESSYQPVASTSEHLVGFSRSVAPSRLTGAIGRNGRETFVTLATRAPSRLLRSGGWSDATVTLPAGEWLDHVSGDTVTSEGHVNLAELLAGWPVALLEKRS</sequence>
<feature type="compositionally biased region" description="Polar residues" evidence="1">
    <location>
        <begin position="1"/>
        <end position="13"/>
    </location>
</feature>
<organism evidence="3 4">
    <name type="scientific">Flexivirga endophytica</name>
    <dbReference type="NCBI Taxonomy" id="1849103"/>
    <lineage>
        <taxon>Bacteria</taxon>
        <taxon>Bacillati</taxon>
        <taxon>Actinomycetota</taxon>
        <taxon>Actinomycetes</taxon>
        <taxon>Micrococcales</taxon>
        <taxon>Dermacoccaceae</taxon>
        <taxon>Flexivirga</taxon>
    </lineage>
</organism>
<dbReference type="InterPro" id="IPR012767">
    <property type="entry name" value="Trehalose_TreY"/>
</dbReference>